<evidence type="ECO:0000313" key="9">
    <source>
        <dbReference type="Proteomes" id="UP000309138"/>
    </source>
</evidence>
<evidence type="ECO:0000256" key="2">
    <source>
        <dbReference type="ARBA" id="ARBA00022448"/>
    </source>
</evidence>
<dbReference type="AlphaFoldDB" id="A0A4U1L2U4"/>
<evidence type="ECO:0000256" key="5">
    <source>
        <dbReference type="ARBA" id="ARBA00023136"/>
    </source>
</evidence>
<feature type="transmembrane region" description="Helical" evidence="6">
    <location>
        <begin position="440"/>
        <end position="462"/>
    </location>
</feature>
<organism evidence="8 9">
    <name type="scientific">Sphingomonas baiyangensis</name>
    <dbReference type="NCBI Taxonomy" id="2572576"/>
    <lineage>
        <taxon>Bacteria</taxon>
        <taxon>Pseudomonadati</taxon>
        <taxon>Pseudomonadota</taxon>
        <taxon>Alphaproteobacteria</taxon>
        <taxon>Sphingomonadales</taxon>
        <taxon>Sphingomonadaceae</taxon>
        <taxon>Sphingomonas</taxon>
    </lineage>
</organism>
<accession>A0A4U1L2U4</accession>
<dbReference type="PANTHER" id="PTHR23505">
    <property type="entry name" value="SPINSTER"/>
    <property type="match status" value="1"/>
</dbReference>
<dbReference type="Gene3D" id="1.20.1250.20">
    <property type="entry name" value="MFS general substrate transporter like domains"/>
    <property type="match status" value="2"/>
</dbReference>
<dbReference type="PANTHER" id="PTHR23505:SF79">
    <property type="entry name" value="PROTEIN SPINSTER"/>
    <property type="match status" value="1"/>
</dbReference>
<feature type="transmembrane region" description="Helical" evidence="6">
    <location>
        <begin position="51"/>
        <end position="71"/>
    </location>
</feature>
<keyword evidence="5 6" id="KW-0472">Membrane</keyword>
<dbReference type="Pfam" id="PF07690">
    <property type="entry name" value="MFS_1"/>
    <property type="match status" value="1"/>
</dbReference>
<reference evidence="8 9" key="1">
    <citation type="submission" date="2019-04" db="EMBL/GenBank/DDBJ databases">
        <authorList>
            <person name="Yang Y."/>
            <person name="Wei D."/>
        </authorList>
    </citation>
    <scope>NUCLEOTIDE SEQUENCE [LARGE SCALE GENOMIC DNA]</scope>
    <source>
        <strain evidence="8 9">L-1-4w-11</strain>
    </source>
</reference>
<evidence type="ECO:0000256" key="4">
    <source>
        <dbReference type="ARBA" id="ARBA00022989"/>
    </source>
</evidence>
<dbReference type="OrthoDB" id="7400989at2"/>
<dbReference type="GO" id="GO:0016020">
    <property type="term" value="C:membrane"/>
    <property type="evidence" value="ECO:0007669"/>
    <property type="project" value="UniProtKB-SubCell"/>
</dbReference>
<dbReference type="InterPro" id="IPR011701">
    <property type="entry name" value="MFS"/>
</dbReference>
<keyword evidence="3 6" id="KW-0812">Transmembrane</keyword>
<feature type="transmembrane region" description="Helical" evidence="6">
    <location>
        <begin position="271"/>
        <end position="289"/>
    </location>
</feature>
<comment type="caution">
    <text evidence="8">The sequence shown here is derived from an EMBL/GenBank/DDBJ whole genome shotgun (WGS) entry which is preliminary data.</text>
</comment>
<dbReference type="InterPro" id="IPR044770">
    <property type="entry name" value="MFS_spinster-like"/>
</dbReference>
<keyword evidence="9" id="KW-1185">Reference proteome</keyword>
<keyword evidence="2" id="KW-0813">Transport</keyword>
<dbReference type="PROSITE" id="PS50850">
    <property type="entry name" value="MFS"/>
    <property type="match status" value="1"/>
</dbReference>
<name>A0A4U1L2U4_9SPHN</name>
<proteinExistence type="predicted"/>
<gene>
    <name evidence="8" type="ORF">FBR43_10800</name>
</gene>
<evidence type="ECO:0000259" key="7">
    <source>
        <dbReference type="PROSITE" id="PS50850"/>
    </source>
</evidence>
<dbReference type="GO" id="GO:0022857">
    <property type="term" value="F:transmembrane transporter activity"/>
    <property type="evidence" value="ECO:0007669"/>
    <property type="project" value="InterPro"/>
</dbReference>
<feature type="transmembrane region" description="Helical" evidence="6">
    <location>
        <begin position="145"/>
        <end position="167"/>
    </location>
</feature>
<evidence type="ECO:0000256" key="1">
    <source>
        <dbReference type="ARBA" id="ARBA00004141"/>
    </source>
</evidence>
<feature type="transmembrane region" description="Helical" evidence="6">
    <location>
        <begin position="342"/>
        <end position="363"/>
    </location>
</feature>
<dbReference type="SUPFAM" id="SSF103473">
    <property type="entry name" value="MFS general substrate transporter"/>
    <property type="match status" value="1"/>
</dbReference>
<comment type="subcellular location">
    <subcellularLocation>
        <location evidence="1">Membrane</location>
        <topology evidence="1">Multi-pass membrane protein</topology>
    </subcellularLocation>
</comment>
<dbReference type="InterPro" id="IPR020846">
    <property type="entry name" value="MFS_dom"/>
</dbReference>
<dbReference type="Proteomes" id="UP000309138">
    <property type="component" value="Unassembled WGS sequence"/>
</dbReference>
<dbReference type="EMBL" id="SWKR01000002">
    <property type="protein sequence ID" value="TKD51189.1"/>
    <property type="molecule type" value="Genomic_DNA"/>
</dbReference>
<keyword evidence="4 6" id="KW-1133">Transmembrane helix</keyword>
<sequence>MAIFPSRRRLPQYCARVLGQGVPMPPEADSGVTAPARATPAATPWPHRRRAWMVAILLSLASIVSQFDRVVMNLTVEPVKAQFGLDDTRFALLQGVAFGIFYTLGSVPLGRAADRFERRLVLGISMLFFSLASMASGLARSFNELFATRVGVGIGEASVTPSGLSLLSDLFPPERLGRAVSVFFLSAPFGIGLAFIAGGSLLQALTEADAGGGLPFALQPWQAAFLIVGAPGLLLAPVLLMMREPERRGPGGKQPLSIGAVVRIVRERGHALSLMFAGFSMVTVFNFAFNVWTPALFARVYGWNPAEVGLGFGLIMMIFGTGGTYFAGWLSDRLTRAGHVDAQLRVAAFGFLAAGAFGALAPLMPDGRLAMALIAPAMFLGCMPVPCAGTALQLILPNRARAQVTALYIMVISLVGIGIGPVVIGFMTDHVFTAPTDIRYSLSIVVGCAAPIMCVLLLLALAPYRALRLRQIESEREA</sequence>
<evidence type="ECO:0000256" key="6">
    <source>
        <dbReference type="SAM" id="Phobius"/>
    </source>
</evidence>
<feature type="transmembrane region" description="Helical" evidence="6">
    <location>
        <begin position="407"/>
        <end position="428"/>
    </location>
</feature>
<feature type="transmembrane region" description="Helical" evidence="6">
    <location>
        <begin position="121"/>
        <end position="139"/>
    </location>
</feature>
<evidence type="ECO:0000256" key="3">
    <source>
        <dbReference type="ARBA" id="ARBA00022692"/>
    </source>
</evidence>
<feature type="transmembrane region" description="Helical" evidence="6">
    <location>
        <begin position="221"/>
        <end position="240"/>
    </location>
</feature>
<feature type="transmembrane region" description="Helical" evidence="6">
    <location>
        <begin position="369"/>
        <end position="395"/>
    </location>
</feature>
<feature type="transmembrane region" description="Helical" evidence="6">
    <location>
        <begin position="91"/>
        <end position="109"/>
    </location>
</feature>
<dbReference type="InterPro" id="IPR036259">
    <property type="entry name" value="MFS_trans_sf"/>
</dbReference>
<protein>
    <submittedName>
        <fullName evidence="8">MFS transporter</fullName>
    </submittedName>
</protein>
<feature type="domain" description="Major facilitator superfamily (MFS) profile" evidence="7">
    <location>
        <begin position="54"/>
        <end position="466"/>
    </location>
</feature>
<evidence type="ECO:0000313" key="8">
    <source>
        <dbReference type="EMBL" id="TKD51189.1"/>
    </source>
</evidence>
<feature type="transmembrane region" description="Helical" evidence="6">
    <location>
        <begin position="309"/>
        <end position="330"/>
    </location>
</feature>
<feature type="transmembrane region" description="Helical" evidence="6">
    <location>
        <begin position="179"/>
        <end position="201"/>
    </location>
</feature>